<dbReference type="InterPro" id="IPR002347">
    <property type="entry name" value="SDR_fam"/>
</dbReference>
<dbReference type="Pfam" id="PF13561">
    <property type="entry name" value="adh_short_C2"/>
    <property type="match status" value="1"/>
</dbReference>
<dbReference type="Proteomes" id="UP000192790">
    <property type="component" value="Unassembled WGS sequence"/>
</dbReference>
<evidence type="ECO:0000256" key="1">
    <source>
        <dbReference type="ARBA" id="ARBA00006484"/>
    </source>
</evidence>
<sequence length="244" mass="25831">MGKLDGKYAVVTGGGKGIGEAIVQRFLEDGAAGVAILDYDIELAEKTAAALGEKVFAVKCDVGDSANVAAAFKTVYEKMGRVDILVNNAGLTRDSMLHKMSEEQWRRVMSADLDGVFFCCKQVVDGMRAQNYGKIVNVSSVSAFGNPGQANYSAAKAGIIGLTRTLGKELFRYNINVNAVAPGWINTDIIKTVPKEMLEAGIKSIPARRVGEPSEVASVISFLSSDDCSFMGGSCLVIAGGLFN</sequence>
<organism evidence="4 5">
    <name type="scientific">Papillibacter cinnamivorans DSM 12816</name>
    <dbReference type="NCBI Taxonomy" id="1122930"/>
    <lineage>
        <taxon>Bacteria</taxon>
        <taxon>Bacillati</taxon>
        <taxon>Bacillota</taxon>
        <taxon>Clostridia</taxon>
        <taxon>Eubacteriales</taxon>
        <taxon>Oscillospiraceae</taxon>
        <taxon>Papillibacter</taxon>
    </lineage>
</organism>
<accession>A0A1W2CZ25</accession>
<feature type="domain" description="Ketoreductase" evidence="3">
    <location>
        <begin position="7"/>
        <end position="178"/>
    </location>
</feature>
<reference evidence="4 5" key="1">
    <citation type="submission" date="2017-04" db="EMBL/GenBank/DDBJ databases">
        <authorList>
            <person name="Afonso C.L."/>
            <person name="Miller P.J."/>
            <person name="Scott M.A."/>
            <person name="Spackman E."/>
            <person name="Goraichik I."/>
            <person name="Dimitrov K.M."/>
            <person name="Suarez D.L."/>
            <person name="Swayne D.E."/>
        </authorList>
    </citation>
    <scope>NUCLEOTIDE SEQUENCE [LARGE SCALE GENOMIC DNA]</scope>
    <source>
        <strain evidence="4 5">DSM 12816</strain>
    </source>
</reference>
<evidence type="ECO:0000259" key="3">
    <source>
        <dbReference type="SMART" id="SM00822"/>
    </source>
</evidence>
<dbReference type="STRING" id="1122930.SAMN02745168_0260"/>
<dbReference type="NCBIfam" id="NF005559">
    <property type="entry name" value="PRK07231.1"/>
    <property type="match status" value="1"/>
</dbReference>
<dbReference type="SMART" id="SM00822">
    <property type="entry name" value="PKS_KR"/>
    <property type="match status" value="1"/>
</dbReference>
<evidence type="ECO:0000313" key="4">
    <source>
        <dbReference type="EMBL" id="SMC90082.1"/>
    </source>
</evidence>
<gene>
    <name evidence="4" type="ORF">SAMN02745168_0260</name>
</gene>
<dbReference type="FunFam" id="3.40.50.720:FF:000173">
    <property type="entry name" value="3-oxoacyl-[acyl-carrier protein] reductase"/>
    <property type="match status" value="1"/>
</dbReference>
<dbReference type="GO" id="GO:0030497">
    <property type="term" value="P:fatty acid elongation"/>
    <property type="evidence" value="ECO:0007669"/>
    <property type="project" value="TreeGrafter"/>
</dbReference>
<dbReference type="PROSITE" id="PS00061">
    <property type="entry name" value="ADH_SHORT"/>
    <property type="match status" value="1"/>
</dbReference>
<dbReference type="SUPFAM" id="SSF51735">
    <property type="entry name" value="NAD(P)-binding Rossmann-fold domains"/>
    <property type="match status" value="1"/>
</dbReference>
<protein>
    <submittedName>
        <fullName evidence="4">3-oxoacyl-[acyl-carrier protein] reductase</fullName>
    </submittedName>
</protein>
<dbReference type="InterPro" id="IPR020904">
    <property type="entry name" value="Sc_DH/Rdtase_CS"/>
</dbReference>
<proteinExistence type="inferred from homology"/>
<evidence type="ECO:0000313" key="5">
    <source>
        <dbReference type="Proteomes" id="UP000192790"/>
    </source>
</evidence>
<dbReference type="InterPro" id="IPR036291">
    <property type="entry name" value="NAD(P)-bd_dom_sf"/>
</dbReference>
<dbReference type="PANTHER" id="PTHR42760">
    <property type="entry name" value="SHORT-CHAIN DEHYDROGENASES/REDUCTASES FAMILY MEMBER"/>
    <property type="match status" value="1"/>
</dbReference>
<dbReference type="Gene3D" id="3.40.50.720">
    <property type="entry name" value="NAD(P)-binding Rossmann-like Domain"/>
    <property type="match status" value="1"/>
</dbReference>
<dbReference type="PANTHER" id="PTHR42760:SF40">
    <property type="entry name" value="3-OXOACYL-[ACYL-CARRIER-PROTEIN] REDUCTASE, CHLOROPLASTIC"/>
    <property type="match status" value="1"/>
</dbReference>
<dbReference type="NCBIfam" id="NF009466">
    <property type="entry name" value="PRK12826.1-2"/>
    <property type="match status" value="1"/>
</dbReference>
<keyword evidence="2" id="KW-0560">Oxidoreductase</keyword>
<dbReference type="PRINTS" id="PR00080">
    <property type="entry name" value="SDRFAMILY"/>
</dbReference>
<dbReference type="GO" id="GO:0016616">
    <property type="term" value="F:oxidoreductase activity, acting on the CH-OH group of donors, NAD or NADP as acceptor"/>
    <property type="evidence" value="ECO:0007669"/>
    <property type="project" value="TreeGrafter"/>
</dbReference>
<dbReference type="AlphaFoldDB" id="A0A1W2CZ25"/>
<name>A0A1W2CZ25_9FIRM</name>
<evidence type="ECO:0000256" key="2">
    <source>
        <dbReference type="ARBA" id="ARBA00023002"/>
    </source>
</evidence>
<dbReference type="PRINTS" id="PR00081">
    <property type="entry name" value="GDHRDH"/>
</dbReference>
<dbReference type="InterPro" id="IPR057326">
    <property type="entry name" value="KR_dom"/>
</dbReference>
<keyword evidence="5" id="KW-1185">Reference proteome</keyword>
<dbReference type="OrthoDB" id="9803333at2"/>
<dbReference type="EMBL" id="FWXW01000014">
    <property type="protein sequence ID" value="SMC90082.1"/>
    <property type="molecule type" value="Genomic_DNA"/>
</dbReference>
<dbReference type="RefSeq" id="WP_084235679.1">
    <property type="nucleotide sequence ID" value="NZ_FWXW01000014.1"/>
</dbReference>
<comment type="similarity">
    <text evidence="1">Belongs to the short-chain dehydrogenases/reductases (SDR) family.</text>
</comment>